<keyword evidence="5 9" id="KW-0479">Metal-binding</keyword>
<evidence type="ECO:0000256" key="7">
    <source>
        <dbReference type="ARBA" id="ARBA00022801"/>
    </source>
</evidence>
<dbReference type="Proteomes" id="UP000196365">
    <property type="component" value="Unassembled WGS sequence"/>
</dbReference>
<dbReference type="PANTHER" id="PTHR46986:SF1">
    <property type="entry name" value="ENDORIBONUCLEASE YBEY, CHLOROPLASTIC"/>
    <property type="match status" value="1"/>
</dbReference>
<evidence type="ECO:0000313" key="10">
    <source>
        <dbReference type="EMBL" id="SJZ32786.1"/>
    </source>
</evidence>
<comment type="cofactor">
    <cofactor evidence="9">
        <name>Zn(2+)</name>
        <dbReference type="ChEBI" id="CHEBI:29105"/>
    </cofactor>
    <text evidence="9">Binds 1 zinc ion.</text>
</comment>
<keyword evidence="8 9" id="KW-0862">Zinc</keyword>
<keyword evidence="2 9" id="KW-0690">Ribosome biogenesis</keyword>
<evidence type="ECO:0000256" key="6">
    <source>
        <dbReference type="ARBA" id="ARBA00022759"/>
    </source>
</evidence>
<proteinExistence type="inferred from homology"/>
<evidence type="ECO:0000256" key="9">
    <source>
        <dbReference type="HAMAP-Rule" id="MF_00009"/>
    </source>
</evidence>
<sequence length="157" mass="18357">MDIYFDNRQTQTEIANEILQHLEKAIYLAIEKENIKIPVEVSVSFVENKEIQELNKKYRKKDCPTDVLSFPLIDREQLEDGHAPFTIPLGDIIISIPKVIEQAKEYGHSFLRELIYLTVHGMFHLLGYDHINQEEKAIMRNKEEFVMKSINITKNPS</sequence>
<dbReference type="EMBL" id="FUWV01000001">
    <property type="protein sequence ID" value="SJZ32786.1"/>
    <property type="molecule type" value="Genomic_DNA"/>
</dbReference>
<dbReference type="Pfam" id="PF02130">
    <property type="entry name" value="YbeY"/>
    <property type="match status" value="1"/>
</dbReference>
<evidence type="ECO:0000256" key="4">
    <source>
        <dbReference type="ARBA" id="ARBA00022722"/>
    </source>
</evidence>
<reference evidence="10 11" key="1">
    <citation type="submission" date="2017-02" db="EMBL/GenBank/DDBJ databases">
        <authorList>
            <person name="Peterson S.W."/>
        </authorList>
    </citation>
    <scope>NUCLEOTIDE SEQUENCE [LARGE SCALE GENOMIC DNA]</scope>
    <source>
        <strain evidence="10 11">DSM 15102</strain>
    </source>
</reference>
<feature type="binding site" evidence="9">
    <location>
        <position position="130"/>
    </location>
    <ligand>
        <name>Zn(2+)</name>
        <dbReference type="ChEBI" id="CHEBI:29105"/>
        <note>catalytic</note>
    </ligand>
</feature>
<evidence type="ECO:0000256" key="5">
    <source>
        <dbReference type="ARBA" id="ARBA00022723"/>
    </source>
</evidence>
<evidence type="ECO:0000256" key="8">
    <source>
        <dbReference type="ARBA" id="ARBA00022833"/>
    </source>
</evidence>
<name>A0A1T4JRJ2_9FIRM</name>
<dbReference type="GO" id="GO:0006364">
    <property type="term" value="P:rRNA processing"/>
    <property type="evidence" value="ECO:0007669"/>
    <property type="project" value="UniProtKB-UniRule"/>
</dbReference>
<dbReference type="InterPro" id="IPR002036">
    <property type="entry name" value="YbeY"/>
</dbReference>
<dbReference type="PANTHER" id="PTHR46986">
    <property type="entry name" value="ENDORIBONUCLEASE YBEY, CHLOROPLASTIC"/>
    <property type="match status" value="1"/>
</dbReference>
<evidence type="ECO:0000313" key="11">
    <source>
        <dbReference type="Proteomes" id="UP000196365"/>
    </source>
</evidence>
<organism evidence="10 11">
    <name type="scientific">Garciella nitratireducens DSM 15102</name>
    <dbReference type="NCBI Taxonomy" id="1121911"/>
    <lineage>
        <taxon>Bacteria</taxon>
        <taxon>Bacillati</taxon>
        <taxon>Bacillota</taxon>
        <taxon>Clostridia</taxon>
        <taxon>Eubacteriales</taxon>
        <taxon>Eubacteriaceae</taxon>
        <taxon>Garciella</taxon>
    </lineage>
</organism>
<dbReference type="NCBIfam" id="TIGR00043">
    <property type="entry name" value="rRNA maturation RNase YbeY"/>
    <property type="match status" value="1"/>
</dbReference>
<keyword evidence="9" id="KW-0963">Cytoplasm</keyword>
<dbReference type="SUPFAM" id="SSF55486">
    <property type="entry name" value="Metalloproteases ('zincins'), catalytic domain"/>
    <property type="match status" value="1"/>
</dbReference>
<accession>A0A1T4JRJ2</accession>
<dbReference type="GO" id="GO:0005737">
    <property type="term" value="C:cytoplasm"/>
    <property type="evidence" value="ECO:0007669"/>
    <property type="project" value="UniProtKB-SubCell"/>
</dbReference>
<feature type="binding site" evidence="9">
    <location>
        <position position="124"/>
    </location>
    <ligand>
        <name>Zn(2+)</name>
        <dbReference type="ChEBI" id="CHEBI:29105"/>
        <note>catalytic</note>
    </ligand>
</feature>
<dbReference type="GO" id="GO:0004222">
    <property type="term" value="F:metalloendopeptidase activity"/>
    <property type="evidence" value="ECO:0007669"/>
    <property type="project" value="InterPro"/>
</dbReference>
<protein>
    <recommendedName>
        <fullName evidence="9">Endoribonuclease YbeY</fullName>
        <ecNumber evidence="9">3.1.-.-</ecNumber>
    </recommendedName>
</protein>
<keyword evidence="7 9" id="KW-0378">Hydrolase</keyword>
<dbReference type="AlphaFoldDB" id="A0A1T4JRJ2"/>
<dbReference type="InterPro" id="IPR023091">
    <property type="entry name" value="MetalPrtase_cat_dom_sf_prd"/>
</dbReference>
<evidence type="ECO:0000256" key="1">
    <source>
        <dbReference type="ARBA" id="ARBA00010875"/>
    </source>
</evidence>
<keyword evidence="11" id="KW-1185">Reference proteome</keyword>
<gene>
    <name evidence="9" type="primary">ybeY</name>
    <name evidence="10" type="ORF">SAMN02745973_00020</name>
</gene>
<dbReference type="EC" id="3.1.-.-" evidence="9"/>
<evidence type="ECO:0000256" key="2">
    <source>
        <dbReference type="ARBA" id="ARBA00022517"/>
    </source>
</evidence>
<keyword evidence="4 9" id="KW-0540">Nuclease</keyword>
<dbReference type="GO" id="GO:0008270">
    <property type="term" value="F:zinc ion binding"/>
    <property type="evidence" value="ECO:0007669"/>
    <property type="project" value="UniProtKB-UniRule"/>
</dbReference>
<dbReference type="RefSeq" id="WP_087677485.1">
    <property type="nucleotide sequence ID" value="NZ_FUWV01000001.1"/>
</dbReference>
<comment type="similarity">
    <text evidence="1 9">Belongs to the endoribonuclease YbeY family.</text>
</comment>
<dbReference type="Gene3D" id="3.40.390.30">
    <property type="entry name" value="Metalloproteases ('zincins'), catalytic domain"/>
    <property type="match status" value="1"/>
</dbReference>
<dbReference type="GO" id="GO:0004521">
    <property type="term" value="F:RNA endonuclease activity"/>
    <property type="evidence" value="ECO:0007669"/>
    <property type="project" value="UniProtKB-UniRule"/>
</dbReference>
<dbReference type="OrthoDB" id="9807740at2"/>
<keyword evidence="3 9" id="KW-0698">rRNA processing</keyword>
<feature type="binding site" evidence="9">
    <location>
        <position position="120"/>
    </location>
    <ligand>
        <name>Zn(2+)</name>
        <dbReference type="ChEBI" id="CHEBI:29105"/>
        <note>catalytic</note>
    </ligand>
</feature>
<evidence type="ECO:0000256" key="3">
    <source>
        <dbReference type="ARBA" id="ARBA00022552"/>
    </source>
</evidence>
<keyword evidence="6 9" id="KW-0255">Endonuclease</keyword>
<dbReference type="HAMAP" id="MF_00009">
    <property type="entry name" value="Endoribonucl_YbeY"/>
    <property type="match status" value="1"/>
</dbReference>
<comment type="subcellular location">
    <subcellularLocation>
        <location evidence="9">Cytoplasm</location>
    </subcellularLocation>
</comment>
<comment type="function">
    <text evidence="9">Single strand-specific metallo-endoribonuclease involved in late-stage 70S ribosome quality control and in maturation of the 3' terminus of the 16S rRNA.</text>
</comment>